<name>A0A2G5SUK9_9PELO</name>
<comment type="caution">
    <text evidence="1">The sequence shown here is derived from an EMBL/GenBank/DDBJ whole genome shotgun (WGS) entry which is preliminary data.</text>
</comment>
<gene>
    <name evidence="1" type="primary">Cnig_chr_X.g24380</name>
    <name evidence="1" type="ORF">B9Z55_024380</name>
</gene>
<evidence type="ECO:0000313" key="1">
    <source>
        <dbReference type="EMBL" id="PIC18516.1"/>
    </source>
</evidence>
<dbReference type="AlphaFoldDB" id="A0A2G5SUK9"/>
<proteinExistence type="predicted"/>
<evidence type="ECO:0000313" key="2">
    <source>
        <dbReference type="Proteomes" id="UP000230233"/>
    </source>
</evidence>
<reference evidence="2" key="1">
    <citation type="submission" date="2017-10" db="EMBL/GenBank/DDBJ databases">
        <title>Rapid genome shrinkage in a self-fertile nematode reveals novel sperm competition proteins.</title>
        <authorList>
            <person name="Yin D."/>
            <person name="Schwarz E.M."/>
            <person name="Thomas C.G."/>
            <person name="Felde R.L."/>
            <person name="Korf I.F."/>
            <person name="Cutter A.D."/>
            <person name="Schartner C.M."/>
            <person name="Ralston E.J."/>
            <person name="Meyer B.J."/>
            <person name="Haag E.S."/>
        </authorList>
    </citation>
    <scope>NUCLEOTIDE SEQUENCE [LARGE SCALE GENOMIC DNA]</scope>
    <source>
        <strain evidence="2">JU1422</strain>
    </source>
</reference>
<organism evidence="1 2">
    <name type="scientific">Caenorhabditis nigoni</name>
    <dbReference type="NCBI Taxonomy" id="1611254"/>
    <lineage>
        <taxon>Eukaryota</taxon>
        <taxon>Metazoa</taxon>
        <taxon>Ecdysozoa</taxon>
        <taxon>Nematoda</taxon>
        <taxon>Chromadorea</taxon>
        <taxon>Rhabditida</taxon>
        <taxon>Rhabditina</taxon>
        <taxon>Rhabditomorpha</taxon>
        <taxon>Rhabditoidea</taxon>
        <taxon>Rhabditidae</taxon>
        <taxon>Peloderinae</taxon>
        <taxon>Caenorhabditis</taxon>
    </lineage>
</organism>
<accession>A0A2G5SUK9</accession>
<dbReference type="Proteomes" id="UP000230233">
    <property type="component" value="Chromosome X"/>
</dbReference>
<sequence length="133" mass="15369">MRKCYVGPGVSVRYPPNTWNVTDRTLRHLPRTNNAVEAMHRNIERCVRDTRGRTTPQLSELLKCLRQEADKLKHDKEALLIDPTYKVSSQRKLKDIAKDKRILAVLQNNQNPAVVHLQGIDFLKAIRAAKKYI</sequence>
<keyword evidence="2" id="KW-1185">Reference proteome</keyword>
<protein>
    <submittedName>
        <fullName evidence="1">Uncharacterized protein</fullName>
    </submittedName>
</protein>
<dbReference type="OrthoDB" id="5848850at2759"/>
<dbReference type="EMBL" id="PDUG01000006">
    <property type="protein sequence ID" value="PIC18516.1"/>
    <property type="molecule type" value="Genomic_DNA"/>
</dbReference>
<dbReference type="STRING" id="1611254.A0A2G5SUK9"/>